<reference evidence="1" key="1">
    <citation type="submission" date="2022-10" db="EMBL/GenBank/DDBJ databases">
        <title>Tapping the CABI collections for fungal endophytes: first genome assemblies for Collariella, Neodidymelliopsis, Ascochyta clinopodiicola, Didymella pomorum, Didymosphaeria variabile, Neocosmospora piperis and Neocucurbitaria cava.</title>
        <authorList>
            <person name="Hill R."/>
        </authorList>
    </citation>
    <scope>NUCLEOTIDE SEQUENCE</scope>
    <source>
        <strain evidence="1">IMI 355091</strain>
    </source>
</reference>
<evidence type="ECO:0000313" key="1">
    <source>
        <dbReference type="EMBL" id="KAJ4404760.1"/>
    </source>
</evidence>
<evidence type="ECO:0000313" key="2">
    <source>
        <dbReference type="Proteomes" id="UP001140510"/>
    </source>
</evidence>
<comment type="caution">
    <text evidence="1">The sequence shown here is derived from an EMBL/GenBank/DDBJ whole genome shotgun (WGS) entry which is preliminary data.</text>
</comment>
<dbReference type="EMBL" id="JAPEVA010000040">
    <property type="protein sequence ID" value="KAJ4404760.1"/>
    <property type="molecule type" value="Genomic_DNA"/>
</dbReference>
<protein>
    <submittedName>
        <fullName evidence="1">Uncharacterized protein</fullName>
    </submittedName>
</protein>
<keyword evidence="2" id="KW-1185">Reference proteome</keyword>
<organism evidence="1 2">
    <name type="scientific">Didymella pomorum</name>
    <dbReference type="NCBI Taxonomy" id="749634"/>
    <lineage>
        <taxon>Eukaryota</taxon>
        <taxon>Fungi</taxon>
        <taxon>Dikarya</taxon>
        <taxon>Ascomycota</taxon>
        <taxon>Pezizomycotina</taxon>
        <taxon>Dothideomycetes</taxon>
        <taxon>Pleosporomycetidae</taxon>
        <taxon>Pleosporales</taxon>
        <taxon>Pleosporineae</taxon>
        <taxon>Didymellaceae</taxon>
        <taxon>Didymella</taxon>
    </lineage>
</organism>
<dbReference type="AlphaFoldDB" id="A0A9W8ZEC0"/>
<name>A0A9W8ZEC0_9PLEO</name>
<proteinExistence type="predicted"/>
<gene>
    <name evidence="1" type="ORF">N0V91_005710</name>
</gene>
<dbReference type="Proteomes" id="UP001140510">
    <property type="component" value="Unassembled WGS sequence"/>
</dbReference>
<sequence length="71" mass="8262">MILLQHGFIGSLMRKRTFNYQDVSALPPRKVQKIALENSEPVIDYLNEEKKREEVSLPVKDIMRVAMDTMV</sequence>
<accession>A0A9W8ZEC0</accession>